<gene>
    <name evidence="1" type="ORF">OWV82_021999</name>
</gene>
<evidence type="ECO:0000313" key="1">
    <source>
        <dbReference type="EMBL" id="KAJ4705187.1"/>
    </source>
</evidence>
<feature type="non-terminal residue" evidence="1">
    <location>
        <position position="1"/>
    </location>
</feature>
<evidence type="ECO:0000313" key="2">
    <source>
        <dbReference type="Proteomes" id="UP001164539"/>
    </source>
</evidence>
<name>A0ACC1X1F7_MELAZ</name>
<reference evidence="1 2" key="1">
    <citation type="journal article" date="2023" name="Science">
        <title>Complex scaffold remodeling in plant triterpene biosynthesis.</title>
        <authorList>
            <person name="De La Pena R."/>
            <person name="Hodgson H."/>
            <person name="Liu J.C."/>
            <person name="Stephenson M.J."/>
            <person name="Martin A.C."/>
            <person name="Owen C."/>
            <person name="Harkess A."/>
            <person name="Leebens-Mack J."/>
            <person name="Jimenez L.E."/>
            <person name="Osbourn A."/>
            <person name="Sattely E.S."/>
        </authorList>
    </citation>
    <scope>NUCLEOTIDE SEQUENCE [LARGE SCALE GENOMIC DNA]</scope>
    <source>
        <strain evidence="2">cv. JPN11</strain>
        <tissue evidence="1">Leaf</tissue>
    </source>
</reference>
<comment type="caution">
    <text evidence="1">The sequence shown here is derived from an EMBL/GenBank/DDBJ whole genome shotgun (WGS) entry which is preliminary data.</text>
</comment>
<protein>
    <submittedName>
        <fullName evidence="1">Purple acid phosphatase</fullName>
    </submittedName>
</protein>
<accession>A0ACC1X1F7</accession>
<proteinExistence type="predicted"/>
<sequence length="459" mass="52118">HLSFTPTNMEKFFSPVFPVLVTICFIPQLILHSHALADENFVRQPPRSLIQTPHDRSDSDPQQVHASLVGKDYMRVSWITDDEKVASTVEYGKISGTYNAMATGEHNSYKFFLYESGTIHHVKIGPLEPNTVYYYRCGGLGPEFSFKTPPASFPIEFAVVGDLGQTEWTASTLEHVGSKDYDVFLLPGDLSYADLHQPLWDSFGRLVEPYASRRPWMVTEGNHEIETIPIIYPHGFKAYNARWRMPYEESGSSSNLYYSFDVAGTHVIMLGSYTDFDSDSAQYKWLEADLAKVDRKTTPWIFVLLHAPWYNTNTAHQGEGESMRKSMEHLLYKARVDVVFAGHVHAYERFTRIYDNKADPCGPIYITIGDGGNREGLALKFKKAASKLSVFRESSFGHARLRILDERRGHWSWHRNNESNAVVADEVWLESLSTSKLCWGNSESDGQKSSSSLVNKDEL</sequence>
<dbReference type="Proteomes" id="UP001164539">
    <property type="component" value="Chromosome 12"/>
</dbReference>
<organism evidence="1 2">
    <name type="scientific">Melia azedarach</name>
    <name type="common">Chinaberry tree</name>
    <dbReference type="NCBI Taxonomy" id="155640"/>
    <lineage>
        <taxon>Eukaryota</taxon>
        <taxon>Viridiplantae</taxon>
        <taxon>Streptophyta</taxon>
        <taxon>Embryophyta</taxon>
        <taxon>Tracheophyta</taxon>
        <taxon>Spermatophyta</taxon>
        <taxon>Magnoliopsida</taxon>
        <taxon>eudicotyledons</taxon>
        <taxon>Gunneridae</taxon>
        <taxon>Pentapetalae</taxon>
        <taxon>rosids</taxon>
        <taxon>malvids</taxon>
        <taxon>Sapindales</taxon>
        <taxon>Meliaceae</taxon>
        <taxon>Melia</taxon>
    </lineage>
</organism>
<dbReference type="EMBL" id="CM051405">
    <property type="protein sequence ID" value="KAJ4705187.1"/>
    <property type="molecule type" value="Genomic_DNA"/>
</dbReference>
<keyword evidence="2" id="KW-1185">Reference proteome</keyword>